<evidence type="ECO:0000313" key="3">
    <source>
        <dbReference type="EMBL" id="KAG5188024.1"/>
    </source>
</evidence>
<dbReference type="SUPFAM" id="SSF48264">
    <property type="entry name" value="Cytochrome P450"/>
    <property type="match status" value="1"/>
</dbReference>
<protein>
    <submittedName>
        <fullName evidence="3">Cytochrome P450</fullName>
    </submittedName>
</protein>
<dbReference type="PRINTS" id="PR00385">
    <property type="entry name" value="P450"/>
</dbReference>
<dbReference type="EMBL" id="JAFCMP010000079">
    <property type="protein sequence ID" value="KAG5188024.1"/>
    <property type="molecule type" value="Genomic_DNA"/>
</dbReference>
<keyword evidence="4" id="KW-1185">Reference proteome</keyword>
<dbReference type="InterPro" id="IPR001128">
    <property type="entry name" value="Cyt_P450"/>
</dbReference>
<dbReference type="GO" id="GO:0004497">
    <property type="term" value="F:monooxygenase activity"/>
    <property type="evidence" value="ECO:0007669"/>
    <property type="project" value="InterPro"/>
</dbReference>
<dbReference type="PRINTS" id="PR00463">
    <property type="entry name" value="EP450I"/>
</dbReference>
<dbReference type="PANTHER" id="PTHR24305">
    <property type="entry name" value="CYTOCHROME P450"/>
    <property type="match status" value="1"/>
</dbReference>
<dbReference type="PANTHER" id="PTHR24305:SF166">
    <property type="entry name" value="CYTOCHROME P450 12A4, MITOCHONDRIAL-RELATED"/>
    <property type="match status" value="1"/>
</dbReference>
<dbReference type="GO" id="GO:0020037">
    <property type="term" value="F:heme binding"/>
    <property type="evidence" value="ECO:0007669"/>
    <property type="project" value="InterPro"/>
</dbReference>
<name>A0A835Z8P8_9STRA</name>
<dbReference type="Pfam" id="PF00067">
    <property type="entry name" value="p450"/>
    <property type="match status" value="1"/>
</dbReference>
<gene>
    <name evidence="3" type="ORF">JKP88DRAFT_184990</name>
</gene>
<proteinExistence type="inferred from homology"/>
<organism evidence="3 4">
    <name type="scientific">Tribonema minus</name>
    <dbReference type="NCBI Taxonomy" id="303371"/>
    <lineage>
        <taxon>Eukaryota</taxon>
        <taxon>Sar</taxon>
        <taxon>Stramenopiles</taxon>
        <taxon>Ochrophyta</taxon>
        <taxon>PX clade</taxon>
        <taxon>Xanthophyceae</taxon>
        <taxon>Tribonematales</taxon>
        <taxon>Tribonemataceae</taxon>
        <taxon>Tribonema</taxon>
    </lineage>
</organism>
<dbReference type="GO" id="GO:0005506">
    <property type="term" value="F:iron ion binding"/>
    <property type="evidence" value="ECO:0007669"/>
    <property type="project" value="InterPro"/>
</dbReference>
<dbReference type="OrthoDB" id="2843at2759"/>
<evidence type="ECO:0000256" key="2">
    <source>
        <dbReference type="PIRSR" id="PIRSR602401-1"/>
    </source>
</evidence>
<dbReference type="Proteomes" id="UP000664859">
    <property type="component" value="Unassembled WGS sequence"/>
</dbReference>
<keyword evidence="2" id="KW-0479">Metal-binding</keyword>
<dbReference type="GO" id="GO:0016705">
    <property type="term" value="F:oxidoreductase activity, acting on paired donors, with incorporation or reduction of molecular oxygen"/>
    <property type="evidence" value="ECO:0007669"/>
    <property type="project" value="InterPro"/>
</dbReference>
<comment type="similarity">
    <text evidence="1">Belongs to the cytochrome P450 family.</text>
</comment>
<dbReference type="InterPro" id="IPR002401">
    <property type="entry name" value="Cyt_P450_E_grp-I"/>
</dbReference>
<keyword evidence="2" id="KW-0349">Heme</keyword>
<comment type="cofactor">
    <cofactor evidence="2">
        <name>heme</name>
        <dbReference type="ChEBI" id="CHEBI:30413"/>
    </cofactor>
</comment>
<comment type="caution">
    <text evidence="3">The sequence shown here is derived from an EMBL/GenBank/DDBJ whole genome shotgun (WGS) entry which is preliminary data.</text>
</comment>
<feature type="binding site" description="axial binding residue" evidence="2">
    <location>
        <position position="336"/>
    </location>
    <ligand>
        <name>heme</name>
        <dbReference type="ChEBI" id="CHEBI:30413"/>
    </ligand>
    <ligandPart>
        <name>Fe</name>
        <dbReference type="ChEBI" id="CHEBI:18248"/>
    </ligandPart>
</feature>
<sequence length="393" mass="42495">MAVRATLRLAEKLDEAAETGGTVDIGEEFRHLTLQASDKERNEVLLSIGPEESDRVFAKLYLPIVIECHKRVWNPLRTWCAALPAWWRFQRNIRDLNAYISGMIRARWALRQREGGDKVLQLGGAMLGGRMLHQRQGSDFHPPDAARRGDVLDRLLDGVAAAGAGLTAAAHNQVRDELKTLVLAGHETSASMLNWALLELLQPGNGAQLRRAVAEADAAAAAAGGAPQAAAPAAPDGAALGYLEACLREALRKYSIVPITSRVCAKDTTLRGPGGAEHAVPRGAIVMALLQGVHHRADLWPRPSCFEPERFCDAGGAPIAPAPYTYLPFIEGPRACLGQNLSLLESKVVLSLLLRKYEFEVAMGGTDPCSKHKWLIPVIPASNTVVSVTKREV</sequence>
<dbReference type="InterPro" id="IPR036396">
    <property type="entry name" value="Cyt_P450_sf"/>
</dbReference>
<evidence type="ECO:0000313" key="4">
    <source>
        <dbReference type="Proteomes" id="UP000664859"/>
    </source>
</evidence>
<dbReference type="AlphaFoldDB" id="A0A835Z8P8"/>
<evidence type="ECO:0000256" key="1">
    <source>
        <dbReference type="ARBA" id="ARBA00010617"/>
    </source>
</evidence>
<reference evidence="3" key="1">
    <citation type="submission" date="2021-02" db="EMBL/GenBank/DDBJ databases">
        <title>First Annotated Genome of the Yellow-green Alga Tribonema minus.</title>
        <authorList>
            <person name="Mahan K.M."/>
        </authorList>
    </citation>
    <scope>NUCLEOTIDE SEQUENCE</scope>
    <source>
        <strain evidence="3">UTEX B ZZ1240</strain>
    </source>
</reference>
<dbReference type="Gene3D" id="1.10.630.10">
    <property type="entry name" value="Cytochrome P450"/>
    <property type="match status" value="1"/>
</dbReference>
<dbReference type="InterPro" id="IPR050121">
    <property type="entry name" value="Cytochrome_P450_monoxygenase"/>
</dbReference>
<accession>A0A835Z8P8</accession>
<keyword evidence="2" id="KW-0408">Iron</keyword>